<evidence type="ECO:0000313" key="4">
    <source>
        <dbReference type="Proteomes" id="UP000798046"/>
    </source>
</evidence>
<dbReference type="PIRSF" id="PIRSF005902">
    <property type="entry name" value="DNase_TatD"/>
    <property type="match status" value="1"/>
</dbReference>
<protein>
    <submittedName>
        <fullName evidence="3">TatD family deoxyribonuclease</fullName>
    </submittedName>
</protein>
<keyword evidence="4" id="KW-1185">Reference proteome</keyword>
<accession>A0ABQ6TRR2</accession>
<keyword evidence="2" id="KW-0378">Hydrolase</keyword>
<dbReference type="PROSITE" id="PS01137">
    <property type="entry name" value="TATD_1"/>
    <property type="match status" value="1"/>
</dbReference>
<dbReference type="PANTHER" id="PTHR46124">
    <property type="entry name" value="D-AMINOACYL-TRNA DEACYLASE"/>
    <property type="match status" value="1"/>
</dbReference>
<dbReference type="EMBL" id="VZRA01000001">
    <property type="protein sequence ID" value="KAB0671733.1"/>
    <property type="molecule type" value="Genomic_DNA"/>
</dbReference>
<evidence type="ECO:0000313" key="3">
    <source>
        <dbReference type="EMBL" id="KAB0671733.1"/>
    </source>
</evidence>
<dbReference type="Gene3D" id="3.20.20.140">
    <property type="entry name" value="Metal-dependent hydrolases"/>
    <property type="match status" value="1"/>
</dbReference>
<organism evidence="3 4">
    <name type="scientific">Oryzomonas sagensis</name>
    <dbReference type="NCBI Taxonomy" id="2603857"/>
    <lineage>
        <taxon>Bacteria</taxon>
        <taxon>Pseudomonadati</taxon>
        <taxon>Thermodesulfobacteriota</taxon>
        <taxon>Desulfuromonadia</taxon>
        <taxon>Geobacterales</taxon>
        <taxon>Geobacteraceae</taxon>
        <taxon>Oryzomonas</taxon>
    </lineage>
</organism>
<dbReference type="InterPro" id="IPR032466">
    <property type="entry name" value="Metal_Hydrolase"/>
</dbReference>
<dbReference type="PANTHER" id="PTHR46124:SF3">
    <property type="entry name" value="HYDROLASE"/>
    <property type="match status" value="1"/>
</dbReference>
<reference evidence="3 4" key="1">
    <citation type="journal article" date="2020" name="Microorganisms">
        <title>Description of Three Novel Members in the Family Geobacteraceae, Oryzomonas japonicum gen. nov., sp. nov., Oryzomonas sagensis sp. nov., and Oryzomonas ruber sp. nov.</title>
        <authorList>
            <person name="Xu Z."/>
            <person name="Masuda Y."/>
            <person name="Hayakawa C."/>
            <person name="Ushijima N."/>
            <person name="Kawano K."/>
            <person name="Shiratori Y."/>
            <person name="Senoo K."/>
            <person name="Itoh H."/>
        </authorList>
    </citation>
    <scope>NUCLEOTIDE SEQUENCE [LARGE SCALE GENOMIC DNA]</scope>
    <source>
        <strain evidence="3 4">Red100</strain>
    </source>
</reference>
<dbReference type="PROSITE" id="PS01091">
    <property type="entry name" value="TATD_3"/>
    <property type="match status" value="1"/>
</dbReference>
<gene>
    <name evidence="3" type="ORF">F6V30_03910</name>
</gene>
<dbReference type="InterPro" id="IPR001130">
    <property type="entry name" value="TatD-like"/>
</dbReference>
<name>A0ABQ6TRR2_9BACT</name>
<sequence length="281" mass="30003">MGAPGECSPVYPNQPYLQSEAHAGLIDTHCHLDLEPLAPHLPQALAAARRAGVTRFVVPGVHPDGWQRIRALAAAHHEILPAVGIHPMHAALADDDALSALARLAAGSVAIGEIGLDPTYPVPLEIQEAAFRGQLRLAASRGLPVLVHCRRAFQRTVQIMREERADRVGGIMHAFSGSPEMAREFIRLGFLISLSGTLTWPGAVRPLRLAREVPLEQLVLETDAPDLSPQGHRGSANQPAWMVETLLALAAAKNNTPETVAAATRDNAVRILGLSGESNVS</sequence>
<comment type="caution">
    <text evidence="3">The sequence shown here is derived from an EMBL/GenBank/DDBJ whole genome shotgun (WGS) entry which is preliminary data.</text>
</comment>
<dbReference type="SUPFAM" id="SSF51556">
    <property type="entry name" value="Metallo-dependent hydrolases"/>
    <property type="match status" value="1"/>
</dbReference>
<proteinExistence type="inferred from homology"/>
<dbReference type="InterPro" id="IPR018228">
    <property type="entry name" value="DNase_TatD-rel_CS"/>
</dbReference>
<dbReference type="CDD" id="cd01310">
    <property type="entry name" value="TatD_DNAse"/>
    <property type="match status" value="1"/>
</dbReference>
<dbReference type="Proteomes" id="UP000798046">
    <property type="component" value="Unassembled WGS sequence"/>
</dbReference>
<evidence type="ECO:0000256" key="2">
    <source>
        <dbReference type="ARBA" id="ARBA00022801"/>
    </source>
</evidence>
<comment type="similarity">
    <text evidence="1">Belongs to the metallo-dependent hydrolases superfamily. TatD-type hydrolase family.</text>
</comment>
<dbReference type="Pfam" id="PF01026">
    <property type="entry name" value="TatD_DNase"/>
    <property type="match status" value="1"/>
</dbReference>
<evidence type="ECO:0000256" key="1">
    <source>
        <dbReference type="ARBA" id="ARBA00009275"/>
    </source>
</evidence>